<reference evidence="1" key="2">
    <citation type="submission" date="2022-08" db="UniProtKB">
        <authorList>
            <consortium name="EnsemblMetazoa"/>
        </authorList>
    </citation>
    <scope>IDENTIFICATION</scope>
    <source>
        <strain evidence="1">STECLA/ALBI9_A</strain>
    </source>
</reference>
<dbReference type="EnsemblMetazoa" id="AALB004097-RA">
    <property type="protein sequence ID" value="AALB004097-PA"/>
    <property type="gene ID" value="AALB004097"/>
</dbReference>
<dbReference type="AlphaFoldDB" id="A0A182FC63"/>
<reference evidence="1 2" key="1">
    <citation type="journal article" date="2017" name="G3 (Bethesda)">
        <title>The Physical Genome Mapping of Anopheles albimanus Corrected Scaffold Misassemblies and Identified Interarm Rearrangements in Genus Anopheles.</title>
        <authorList>
            <person name="Artemov G.N."/>
            <person name="Peery A.N."/>
            <person name="Jiang X."/>
            <person name="Tu Z."/>
            <person name="Stegniy V.N."/>
            <person name="Sharakhova M.V."/>
            <person name="Sharakhov I.V."/>
        </authorList>
    </citation>
    <scope>NUCLEOTIDE SEQUENCE [LARGE SCALE GENOMIC DNA]</scope>
    <source>
        <strain evidence="1 2">ALBI9_A</strain>
    </source>
</reference>
<dbReference type="VEuPathDB" id="VectorBase:AALB004097"/>
<keyword evidence="2" id="KW-1185">Reference proteome</keyword>
<sequence length="67" mass="7533">MKQYFSHIISVLDQQPQSSPIEIECRPSALLIVQVIDQLIPVNDRDRHAHYRGGMGELDDYHSSAGG</sequence>
<protein>
    <submittedName>
        <fullName evidence="1">Uncharacterized protein</fullName>
    </submittedName>
</protein>
<organism evidence="1 2">
    <name type="scientific">Anopheles albimanus</name>
    <name type="common">New world malaria mosquito</name>
    <dbReference type="NCBI Taxonomy" id="7167"/>
    <lineage>
        <taxon>Eukaryota</taxon>
        <taxon>Metazoa</taxon>
        <taxon>Ecdysozoa</taxon>
        <taxon>Arthropoda</taxon>
        <taxon>Hexapoda</taxon>
        <taxon>Insecta</taxon>
        <taxon>Pterygota</taxon>
        <taxon>Neoptera</taxon>
        <taxon>Endopterygota</taxon>
        <taxon>Diptera</taxon>
        <taxon>Nematocera</taxon>
        <taxon>Culicoidea</taxon>
        <taxon>Culicidae</taxon>
        <taxon>Anophelinae</taxon>
        <taxon>Anopheles</taxon>
    </lineage>
</organism>
<accession>A0A182FC63</accession>
<evidence type="ECO:0000313" key="2">
    <source>
        <dbReference type="Proteomes" id="UP000069272"/>
    </source>
</evidence>
<evidence type="ECO:0000313" key="1">
    <source>
        <dbReference type="EnsemblMetazoa" id="AALB004097-PA"/>
    </source>
</evidence>
<dbReference type="Proteomes" id="UP000069272">
    <property type="component" value="Chromosome 3L"/>
</dbReference>
<name>A0A182FC63_ANOAL</name>
<proteinExistence type="predicted"/>